<keyword evidence="2" id="KW-1185">Reference proteome</keyword>
<dbReference type="Gene3D" id="2.80.10.50">
    <property type="match status" value="1"/>
</dbReference>
<dbReference type="SUPFAM" id="SSF50370">
    <property type="entry name" value="Ricin B-like lectins"/>
    <property type="match status" value="1"/>
</dbReference>
<gene>
    <name evidence="1" type="ORF">Pflav_013690</name>
</gene>
<dbReference type="EMBL" id="AP022870">
    <property type="protein sequence ID" value="BCB74959.1"/>
    <property type="molecule type" value="Genomic_DNA"/>
</dbReference>
<dbReference type="KEGG" id="pfla:Pflav_013690"/>
<sequence length="179" mass="20044">MKLVNQEHRATGPRTVLFRNPWRWTAALVLAILASLLVGSPPAQAGPWGLGEVKWNAHTDRCLSDSFAGGLQVLPCDESRPYTQLWQDIWAVGDNQPFWFRNRHTNRCLQDSFAGGLQALPCHDVTQNTQLWDHRQTLSGRILSNRHTGRCLSDSFAGGLQVLPCDGSSPNTQRWLSGW</sequence>
<proteinExistence type="predicted"/>
<dbReference type="PROSITE" id="PS50231">
    <property type="entry name" value="RICIN_B_LECTIN"/>
    <property type="match status" value="1"/>
</dbReference>
<dbReference type="Proteomes" id="UP000502508">
    <property type="component" value="Chromosome"/>
</dbReference>
<accession>A0A6F8XME5</accession>
<dbReference type="CDD" id="cd23415">
    <property type="entry name" value="beta-trefoil_Ricin_AH"/>
    <property type="match status" value="1"/>
</dbReference>
<reference evidence="1 2" key="1">
    <citation type="submission" date="2020-03" db="EMBL/GenBank/DDBJ databases">
        <title>Whole genome shotgun sequence of Phytohabitans flavus NBRC 107702.</title>
        <authorList>
            <person name="Komaki H."/>
            <person name="Tamura T."/>
        </authorList>
    </citation>
    <scope>NUCLEOTIDE SEQUENCE [LARGE SCALE GENOMIC DNA]</scope>
    <source>
        <strain evidence="1 2">NBRC 107702</strain>
    </source>
</reference>
<organism evidence="1 2">
    <name type="scientific">Phytohabitans flavus</name>
    <dbReference type="NCBI Taxonomy" id="1076124"/>
    <lineage>
        <taxon>Bacteria</taxon>
        <taxon>Bacillati</taxon>
        <taxon>Actinomycetota</taxon>
        <taxon>Actinomycetes</taxon>
        <taxon>Micromonosporales</taxon>
        <taxon>Micromonosporaceae</taxon>
    </lineage>
</organism>
<dbReference type="InterPro" id="IPR035992">
    <property type="entry name" value="Ricin_B-like_lectins"/>
</dbReference>
<reference evidence="1 2" key="2">
    <citation type="submission" date="2020-03" db="EMBL/GenBank/DDBJ databases">
        <authorList>
            <person name="Ichikawa N."/>
            <person name="Kimura A."/>
            <person name="Kitahashi Y."/>
            <person name="Uohara A."/>
        </authorList>
    </citation>
    <scope>NUCLEOTIDE SEQUENCE [LARGE SCALE GENOMIC DNA]</scope>
    <source>
        <strain evidence="1 2">NBRC 107702</strain>
    </source>
</reference>
<dbReference type="AlphaFoldDB" id="A0A6F8XME5"/>
<protein>
    <submittedName>
        <fullName evidence="1">Uncharacterized protein</fullName>
    </submittedName>
</protein>
<name>A0A6F8XME5_9ACTN</name>
<evidence type="ECO:0000313" key="1">
    <source>
        <dbReference type="EMBL" id="BCB74959.1"/>
    </source>
</evidence>
<evidence type="ECO:0000313" key="2">
    <source>
        <dbReference type="Proteomes" id="UP000502508"/>
    </source>
</evidence>